<feature type="compositionally biased region" description="Polar residues" evidence="15">
    <location>
        <begin position="1"/>
        <end position="16"/>
    </location>
</feature>
<name>A0AAI9T976_PENTH</name>
<dbReference type="GO" id="GO:0016020">
    <property type="term" value="C:membrane"/>
    <property type="evidence" value="ECO:0007669"/>
    <property type="project" value="UniProtKB-SubCell"/>
</dbReference>
<sequence>MPTAPSSPGSVPSNLPSNKSSSDNGDGSKRIPVLVAEYNTVNQEVVRRMLALEDVYDVTIVKDGQEAHDTVKSNMEKGDGFDLIFMDIQMSILDGLESTRLIRQMGYSAPIVALSAFAEESNIKDCMDCGTDMFVRSVGANEEHPWMLPMFQRSSAD</sequence>
<dbReference type="FunFam" id="3.40.50.2300:FF:000289">
    <property type="entry name" value="Osmosensing histidine protein kinase SLN1"/>
    <property type="match status" value="1"/>
</dbReference>
<dbReference type="AlphaFoldDB" id="A0AAI9T976"/>
<keyword evidence="4 14" id="KW-0597">Phosphoprotein</keyword>
<dbReference type="SMART" id="SM00448">
    <property type="entry name" value="REC"/>
    <property type="match status" value="1"/>
</dbReference>
<feature type="domain" description="Response regulatory" evidence="16">
    <location>
        <begin position="32"/>
        <end position="152"/>
    </location>
</feature>
<evidence type="ECO:0000256" key="1">
    <source>
        <dbReference type="ARBA" id="ARBA00000085"/>
    </source>
</evidence>
<keyword evidence="18" id="KW-1185">Reference proteome</keyword>
<dbReference type="GO" id="GO:0004673">
    <property type="term" value="F:protein histidine kinase activity"/>
    <property type="evidence" value="ECO:0007669"/>
    <property type="project" value="UniProtKB-EC"/>
</dbReference>
<keyword evidence="11" id="KW-0902">Two-component regulatory system</keyword>
<reference evidence="17" key="1">
    <citation type="submission" date="2015-06" db="EMBL/GenBank/DDBJ databases">
        <authorList>
            <person name="Nguyen H."/>
        </authorList>
    </citation>
    <scope>NUCLEOTIDE SEQUENCE</scope>
    <source>
        <strain evidence="17">DAOM 180753</strain>
    </source>
</reference>
<dbReference type="CDD" id="cd17546">
    <property type="entry name" value="REC_hyHK_CKI1_RcsC-like"/>
    <property type="match status" value="1"/>
</dbReference>
<evidence type="ECO:0000256" key="4">
    <source>
        <dbReference type="ARBA" id="ARBA00022553"/>
    </source>
</evidence>
<dbReference type="InterPro" id="IPR001789">
    <property type="entry name" value="Sig_transdc_resp-reg_receiver"/>
</dbReference>
<evidence type="ECO:0000256" key="6">
    <source>
        <dbReference type="ARBA" id="ARBA00022692"/>
    </source>
</evidence>
<keyword evidence="13" id="KW-0325">Glycoprotein</keyword>
<dbReference type="SUPFAM" id="SSF52172">
    <property type="entry name" value="CheY-like"/>
    <property type="match status" value="1"/>
</dbReference>
<keyword evidence="12" id="KW-0472">Membrane</keyword>
<gene>
    <name evidence="17" type="ORF">VN97_g10308</name>
</gene>
<dbReference type="InterPro" id="IPR011006">
    <property type="entry name" value="CheY-like_superfamily"/>
</dbReference>
<feature type="region of interest" description="Disordered" evidence="15">
    <location>
        <begin position="1"/>
        <end position="29"/>
    </location>
</feature>
<evidence type="ECO:0000256" key="10">
    <source>
        <dbReference type="ARBA" id="ARBA00022989"/>
    </source>
</evidence>
<proteinExistence type="predicted"/>
<dbReference type="Proteomes" id="UP001227192">
    <property type="component" value="Unassembled WGS sequence"/>
</dbReference>
<evidence type="ECO:0000256" key="13">
    <source>
        <dbReference type="ARBA" id="ARBA00023180"/>
    </source>
</evidence>
<dbReference type="GO" id="GO:0007234">
    <property type="term" value="P:osmosensory signaling via phosphorelay pathway"/>
    <property type="evidence" value="ECO:0007669"/>
    <property type="project" value="UniProtKB-ARBA"/>
</dbReference>
<comment type="catalytic activity">
    <reaction evidence="1">
        <text>ATP + protein L-histidine = ADP + protein N-phospho-L-histidine.</text>
        <dbReference type="EC" id="2.7.13.3"/>
    </reaction>
</comment>
<dbReference type="GO" id="GO:0005524">
    <property type="term" value="F:ATP binding"/>
    <property type="evidence" value="ECO:0007669"/>
    <property type="project" value="UniProtKB-KW"/>
</dbReference>
<keyword evidence="7" id="KW-0547">Nucleotide-binding</keyword>
<dbReference type="PROSITE" id="PS50110">
    <property type="entry name" value="RESPONSE_REGULATORY"/>
    <property type="match status" value="1"/>
</dbReference>
<keyword evidence="10" id="KW-1133">Transmembrane helix</keyword>
<keyword evidence="8" id="KW-0418">Kinase</keyword>
<protein>
    <recommendedName>
        <fullName evidence="3">histidine kinase</fullName>
        <ecNumber evidence="3">2.7.13.3</ecNumber>
    </recommendedName>
</protein>
<keyword evidence="6" id="KW-0812">Transmembrane</keyword>
<reference evidence="17" key="2">
    <citation type="journal article" date="2016" name="Fungal Biol.">
        <title>Ochratoxin A production by Penicillium thymicola.</title>
        <authorList>
            <person name="Nguyen H.D.T."/>
            <person name="McMullin D.R."/>
            <person name="Ponomareva E."/>
            <person name="Riley R."/>
            <person name="Pomraning K.R."/>
            <person name="Baker S.E."/>
            <person name="Seifert K.A."/>
        </authorList>
    </citation>
    <scope>NUCLEOTIDE SEQUENCE</scope>
    <source>
        <strain evidence="17">DAOM 180753</strain>
    </source>
</reference>
<evidence type="ECO:0000256" key="14">
    <source>
        <dbReference type="PROSITE-ProRule" id="PRU00169"/>
    </source>
</evidence>
<dbReference type="EMBL" id="LACB01000468">
    <property type="protein sequence ID" value="KAJ9483100.1"/>
    <property type="molecule type" value="Genomic_DNA"/>
</dbReference>
<dbReference type="EC" id="2.7.13.3" evidence="3"/>
<keyword evidence="9" id="KW-0067">ATP-binding</keyword>
<evidence type="ECO:0000256" key="9">
    <source>
        <dbReference type="ARBA" id="ARBA00022840"/>
    </source>
</evidence>
<keyword evidence="5" id="KW-0808">Transferase</keyword>
<evidence type="ECO:0000256" key="8">
    <source>
        <dbReference type="ARBA" id="ARBA00022777"/>
    </source>
</evidence>
<evidence type="ECO:0000313" key="18">
    <source>
        <dbReference type="Proteomes" id="UP001227192"/>
    </source>
</evidence>
<evidence type="ECO:0000256" key="2">
    <source>
        <dbReference type="ARBA" id="ARBA00004370"/>
    </source>
</evidence>
<evidence type="ECO:0000313" key="17">
    <source>
        <dbReference type="EMBL" id="KAJ9483100.1"/>
    </source>
</evidence>
<evidence type="ECO:0000256" key="12">
    <source>
        <dbReference type="ARBA" id="ARBA00023136"/>
    </source>
</evidence>
<comment type="caution">
    <text evidence="17">The sequence shown here is derived from an EMBL/GenBank/DDBJ whole genome shotgun (WGS) entry which is preliminary data.</text>
</comment>
<comment type="subcellular location">
    <subcellularLocation>
        <location evidence="2">Membrane</location>
    </subcellularLocation>
</comment>
<accession>A0AAI9T976</accession>
<dbReference type="Pfam" id="PF00072">
    <property type="entry name" value="Response_reg"/>
    <property type="match status" value="1"/>
</dbReference>
<evidence type="ECO:0000256" key="5">
    <source>
        <dbReference type="ARBA" id="ARBA00022679"/>
    </source>
</evidence>
<evidence type="ECO:0000259" key="16">
    <source>
        <dbReference type="PROSITE" id="PS50110"/>
    </source>
</evidence>
<dbReference type="Gene3D" id="3.40.50.2300">
    <property type="match status" value="1"/>
</dbReference>
<feature type="modified residue" description="4-aspartylphosphate" evidence="14">
    <location>
        <position position="87"/>
    </location>
</feature>
<evidence type="ECO:0000256" key="15">
    <source>
        <dbReference type="SAM" id="MobiDB-lite"/>
    </source>
</evidence>
<evidence type="ECO:0000256" key="11">
    <source>
        <dbReference type="ARBA" id="ARBA00023012"/>
    </source>
</evidence>
<dbReference type="PANTHER" id="PTHR45339">
    <property type="entry name" value="HYBRID SIGNAL TRANSDUCTION HISTIDINE KINASE J"/>
    <property type="match status" value="1"/>
</dbReference>
<dbReference type="PANTHER" id="PTHR45339:SF1">
    <property type="entry name" value="HYBRID SIGNAL TRANSDUCTION HISTIDINE KINASE J"/>
    <property type="match status" value="1"/>
</dbReference>
<organism evidence="17 18">
    <name type="scientific">Penicillium thymicola</name>
    <dbReference type="NCBI Taxonomy" id="293382"/>
    <lineage>
        <taxon>Eukaryota</taxon>
        <taxon>Fungi</taxon>
        <taxon>Dikarya</taxon>
        <taxon>Ascomycota</taxon>
        <taxon>Pezizomycotina</taxon>
        <taxon>Eurotiomycetes</taxon>
        <taxon>Eurotiomycetidae</taxon>
        <taxon>Eurotiales</taxon>
        <taxon>Aspergillaceae</taxon>
        <taxon>Penicillium</taxon>
    </lineage>
</organism>
<evidence type="ECO:0000256" key="7">
    <source>
        <dbReference type="ARBA" id="ARBA00022741"/>
    </source>
</evidence>
<evidence type="ECO:0000256" key="3">
    <source>
        <dbReference type="ARBA" id="ARBA00012438"/>
    </source>
</evidence>